<dbReference type="eggNOG" id="COG1014">
    <property type="taxonomic scope" value="Bacteria"/>
</dbReference>
<dbReference type="GO" id="GO:0045333">
    <property type="term" value="P:cellular respiration"/>
    <property type="evidence" value="ECO:0007669"/>
    <property type="project" value="UniProtKB-ARBA"/>
</dbReference>
<dbReference type="Pfam" id="PF01558">
    <property type="entry name" value="POR"/>
    <property type="match status" value="1"/>
</dbReference>
<dbReference type="GO" id="GO:0030976">
    <property type="term" value="F:thiamine pyrophosphate binding"/>
    <property type="evidence" value="ECO:0007669"/>
    <property type="project" value="InterPro"/>
</dbReference>
<proteinExistence type="predicted"/>
<dbReference type="OrthoDB" id="9775140at2"/>
<dbReference type="PANTHER" id="PTHR48084">
    <property type="entry name" value="2-OXOGLUTARATE OXIDOREDUCTASE SUBUNIT KORB-RELATED"/>
    <property type="match status" value="1"/>
</dbReference>
<dbReference type="GO" id="GO:0043807">
    <property type="term" value="F:3-methyl-2-oxobutanoate dehydrogenase (ferredoxin) activity"/>
    <property type="evidence" value="ECO:0007669"/>
    <property type="project" value="UniProtKB-EC"/>
</dbReference>
<dbReference type="InParanoid" id="Q027F3"/>
<dbReference type="STRING" id="234267.Acid_1870"/>
<dbReference type="SUPFAM" id="SSF52518">
    <property type="entry name" value="Thiamin diphosphate-binding fold (THDP-binding)"/>
    <property type="match status" value="1"/>
</dbReference>
<dbReference type="KEGG" id="sus:Acid_1870"/>
<dbReference type="EMBL" id="CP000473">
    <property type="protein sequence ID" value="ABJ82860.1"/>
    <property type="molecule type" value="Genomic_DNA"/>
</dbReference>
<dbReference type="InterPro" id="IPR002869">
    <property type="entry name" value="Pyrv_flavodox_OxRed_cen"/>
</dbReference>
<dbReference type="HOGENOM" id="CLU_042621_1_0_0"/>
<dbReference type="PANTHER" id="PTHR48084:SF3">
    <property type="entry name" value="SUBUNIT OF PYRUVATE:FLAVODOXIN OXIDOREDUCTASE"/>
    <property type="match status" value="1"/>
</dbReference>
<evidence type="ECO:0000313" key="4">
    <source>
        <dbReference type="EMBL" id="ABJ82860.1"/>
    </source>
</evidence>
<dbReference type="Pfam" id="PF02775">
    <property type="entry name" value="TPP_enzyme_C"/>
    <property type="match status" value="1"/>
</dbReference>
<dbReference type="InterPro" id="IPR029061">
    <property type="entry name" value="THDP-binding"/>
</dbReference>
<gene>
    <name evidence="4" type="ordered locus">Acid_1870</name>
</gene>
<name>Q027F3_SOLUE</name>
<dbReference type="InterPro" id="IPR011766">
    <property type="entry name" value="TPP_enzyme_TPP-bd"/>
</dbReference>
<accession>Q027F3</accession>
<organism evidence="4">
    <name type="scientific">Solibacter usitatus (strain Ellin6076)</name>
    <dbReference type="NCBI Taxonomy" id="234267"/>
    <lineage>
        <taxon>Bacteria</taxon>
        <taxon>Pseudomonadati</taxon>
        <taxon>Acidobacteriota</taxon>
        <taxon>Terriglobia</taxon>
        <taxon>Bryobacterales</taxon>
        <taxon>Solibacteraceae</taxon>
        <taxon>Candidatus Solibacter</taxon>
    </lineage>
</organism>
<dbReference type="InterPro" id="IPR019752">
    <property type="entry name" value="Pyrv/ketoisovalerate_OxRed_cat"/>
</dbReference>
<dbReference type="SUPFAM" id="SSF53323">
    <property type="entry name" value="Pyruvate-ferredoxin oxidoreductase, PFOR, domain III"/>
    <property type="match status" value="1"/>
</dbReference>
<evidence type="ECO:0000256" key="1">
    <source>
        <dbReference type="ARBA" id="ARBA00023002"/>
    </source>
</evidence>
<dbReference type="eggNOG" id="COG1013">
    <property type="taxonomic scope" value="Bacteria"/>
</dbReference>
<dbReference type="Gene3D" id="3.40.920.10">
    <property type="entry name" value="Pyruvate-ferredoxin oxidoreductase, PFOR, domain III"/>
    <property type="match status" value="1"/>
</dbReference>
<dbReference type="AlphaFoldDB" id="Q027F3"/>
<dbReference type="CDD" id="cd03375">
    <property type="entry name" value="TPP_OGFOR"/>
    <property type="match status" value="1"/>
</dbReference>
<sequence>MVKESVASFTITHERPNAFYDTFERKSELQQQTHYCPGCGHGIVHKLLAKAIDELGIQDRTVLISPVGCSVFAYYYFDVGNVQVAHGRCPAAATAVKRSRPGSIVIGYQGDGDLAAIGTAEIIHAANRCEPITIIFVNNGIYGMTGGQMAPTTPLGKKTTTSPFGREKLNEGSPLHVSEMLNSLDAPVFIERVALGNNKQIMQAAKVIKRAVENQVKGLGFSFVEVLSPCPTIWKMQPVEAQHFIADEMASIFPVGNLRDRTADAPARPAAAPPPALAGLPALLDIADPILETARPPQELDLRVKVAGFGGQGVLMLGEVLAEAGLEAGYEVSWLPSYGPEMRSGTSNCHVRLSHNAIDSPLVSAPNVLLAMNEPSLRKFLPTVEEGGVVFYNGSEIPPGCARHDVRIAAIPFTRIADELGASKVANIVMLGALLEATAILEQDRVVAALRRLVKNPRFFELDLTALARGREELRNSQADDYLWGV</sequence>
<feature type="domain" description="Thiamine pyrophosphate enzyme TPP-binding" evidence="3">
    <location>
        <begin position="76"/>
        <end position="225"/>
    </location>
</feature>
<evidence type="ECO:0000259" key="3">
    <source>
        <dbReference type="Pfam" id="PF02775"/>
    </source>
</evidence>
<dbReference type="EC" id="1.2.7.7" evidence="4"/>
<dbReference type="GO" id="GO:0044281">
    <property type="term" value="P:small molecule metabolic process"/>
    <property type="evidence" value="ECO:0007669"/>
    <property type="project" value="UniProtKB-ARBA"/>
</dbReference>
<protein>
    <submittedName>
        <fullName evidence="4">Ketoisovalerate ferredoxin oxidoreductase, beta subunit / ketoisovalerate ferredoxin oxidoreductase, gamma subunit</fullName>
        <ecNumber evidence="4">1.2.7.7</ecNumber>
    </submittedName>
</protein>
<keyword evidence="1 4" id="KW-0560">Oxidoreductase</keyword>
<dbReference type="Gene3D" id="3.40.50.970">
    <property type="match status" value="1"/>
</dbReference>
<feature type="domain" description="Pyruvate/ketoisovalerate oxidoreductase catalytic" evidence="2">
    <location>
        <begin position="310"/>
        <end position="472"/>
    </location>
</feature>
<evidence type="ECO:0000259" key="2">
    <source>
        <dbReference type="Pfam" id="PF01558"/>
    </source>
</evidence>
<dbReference type="InterPro" id="IPR051457">
    <property type="entry name" value="2-oxoacid:Fd_oxidoreductase"/>
</dbReference>
<reference evidence="4" key="1">
    <citation type="submission" date="2006-10" db="EMBL/GenBank/DDBJ databases">
        <title>Complete sequence of Solibacter usitatus Ellin6076.</title>
        <authorList>
            <consortium name="US DOE Joint Genome Institute"/>
            <person name="Copeland A."/>
            <person name="Lucas S."/>
            <person name="Lapidus A."/>
            <person name="Barry K."/>
            <person name="Detter J.C."/>
            <person name="Glavina del Rio T."/>
            <person name="Hammon N."/>
            <person name="Israni S."/>
            <person name="Dalin E."/>
            <person name="Tice H."/>
            <person name="Pitluck S."/>
            <person name="Thompson L.S."/>
            <person name="Brettin T."/>
            <person name="Bruce D."/>
            <person name="Han C."/>
            <person name="Tapia R."/>
            <person name="Gilna P."/>
            <person name="Schmutz J."/>
            <person name="Larimer F."/>
            <person name="Land M."/>
            <person name="Hauser L."/>
            <person name="Kyrpides N."/>
            <person name="Mikhailova N."/>
            <person name="Janssen P.H."/>
            <person name="Kuske C.R."/>
            <person name="Richardson P."/>
        </authorList>
    </citation>
    <scope>NUCLEOTIDE SEQUENCE</scope>
    <source>
        <strain evidence="4">Ellin6076</strain>
    </source>
</reference>